<comment type="caution">
    <text evidence="1">The sequence shown here is derived from an EMBL/GenBank/DDBJ whole genome shotgun (WGS) entry which is preliminary data.</text>
</comment>
<evidence type="ECO:0000313" key="2">
    <source>
        <dbReference type="Proteomes" id="UP000215914"/>
    </source>
</evidence>
<protein>
    <submittedName>
        <fullName evidence="1">Uncharacterized protein</fullName>
    </submittedName>
</protein>
<keyword evidence="2" id="KW-1185">Reference proteome</keyword>
<proteinExistence type="predicted"/>
<name>A0A9K3H439_HELAN</name>
<dbReference type="Gramene" id="mRNA:HanXRQr2_Chr15g0688041">
    <property type="protein sequence ID" value="CDS:HanXRQr2_Chr15g0688041.1"/>
    <property type="gene ID" value="HanXRQr2_Chr15g0688041"/>
</dbReference>
<gene>
    <name evidence="1" type="ORF">HanXRQr2_Chr15g0688041</name>
</gene>
<reference evidence="1" key="1">
    <citation type="journal article" date="2017" name="Nature">
        <title>The sunflower genome provides insights into oil metabolism, flowering and Asterid evolution.</title>
        <authorList>
            <person name="Badouin H."/>
            <person name="Gouzy J."/>
            <person name="Grassa C.J."/>
            <person name="Murat F."/>
            <person name="Staton S.E."/>
            <person name="Cottret L."/>
            <person name="Lelandais-Briere C."/>
            <person name="Owens G.L."/>
            <person name="Carrere S."/>
            <person name="Mayjonade B."/>
            <person name="Legrand L."/>
            <person name="Gill N."/>
            <person name="Kane N.C."/>
            <person name="Bowers J.E."/>
            <person name="Hubner S."/>
            <person name="Bellec A."/>
            <person name="Berard A."/>
            <person name="Berges H."/>
            <person name="Blanchet N."/>
            <person name="Boniface M.C."/>
            <person name="Brunel D."/>
            <person name="Catrice O."/>
            <person name="Chaidir N."/>
            <person name="Claudel C."/>
            <person name="Donnadieu C."/>
            <person name="Faraut T."/>
            <person name="Fievet G."/>
            <person name="Helmstetter N."/>
            <person name="King M."/>
            <person name="Knapp S.J."/>
            <person name="Lai Z."/>
            <person name="Le Paslier M.C."/>
            <person name="Lippi Y."/>
            <person name="Lorenzon L."/>
            <person name="Mandel J.R."/>
            <person name="Marage G."/>
            <person name="Marchand G."/>
            <person name="Marquand E."/>
            <person name="Bret-Mestries E."/>
            <person name="Morien E."/>
            <person name="Nambeesan S."/>
            <person name="Nguyen T."/>
            <person name="Pegot-Espagnet P."/>
            <person name="Pouilly N."/>
            <person name="Raftis F."/>
            <person name="Sallet E."/>
            <person name="Schiex T."/>
            <person name="Thomas J."/>
            <person name="Vandecasteele C."/>
            <person name="Vares D."/>
            <person name="Vear F."/>
            <person name="Vautrin S."/>
            <person name="Crespi M."/>
            <person name="Mangin B."/>
            <person name="Burke J.M."/>
            <person name="Salse J."/>
            <person name="Munos S."/>
            <person name="Vincourt P."/>
            <person name="Rieseberg L.H."/>
            <person name="Langlade N.B."/>
        </authorList>
    </citation>
    <scope>NUCLEOTIDE SEQUENCE</scope>
    <source>
        <tissue evidence="1">Leaves</tissue>
    </source>
</reference>
<dbReference type="Proteomes" id="UP000215914">
    <property type="component" value="Unassembled WGS sequence"/>
</dbReference>
<accession>A0A9K3H439</accession>
<reference evidence="1" key="2">
    <citation type="submission" date="2020-06" db="EMBL/GenBank/DDBJ databases">
        <title>Helianthus annuus Genome sequencing and assembly Release 2.</title>
        <authorList>
            <person name="Gouzy J."/>
            <person name="Langlade N."/>
            <person name="Munos S."/>
        </authorList>
    </citation>
    <scope>NUCLEOTIDE SEQUENCE</scope>
    <source>
        <tissue evidence="1">Leaves</tissue>
    </source>
</reference>
<evidence type="ECO:0000313" key="1">
    <source>
        <dbReference type="EMBL" id="KAF5764094.1"/>
    </source>
</evidence>
<dbReference type="EMBL" id="MNCJ02000330">
    <property type="protein sequence ID" value="KAF5764094.1"/>
    <property type="molecule type" value="Genomic_DNA"/>
</dbReference>
<sequence length="70" mass="8124">MGTSSSLYIYKGFEVLTFFSTSSINDLLVKFCKRTSQLNTRSHSWQNVSRYRLSLSSLSINKAVRKIIWK</sequence>
<organism evidence="1 2">
    <name type="scientific">Helianthus annuus</name>
    <name type="common">Common sunflower</name>
    <dbReference type="NCBI Taxonomy" id="4232"/>
    <lineage>
        <taxon>Eukaryota</taxon>
        <taxon>Viridiplantae</taxon>
        <taxon>Streptophyta</taxon>
        <taxon>Embryophyta</taxon>
        <taxon>Tracheophyta</taxon>
        <taxon>Spermatophyta</taxon>
        <taxon>Magnoliopsida</taxon>
        <taxon>eudicotyledons</taxon>
        <taxon>Gunneridae</taxon>
        <taxon>Pentapetalae</taxon>
        <taxon>asterids</taxon>
        <taxon>campanulids</taxon>
        <taxon>Asterales</taxon>
        <taxon>Asteraceae</taxon>
        <taxon>Asteroideae</taxon>
        <taxon>Heliantheae alliance</taxon>
        <taxon>Heliantheae</taxon>
        <taxon>Helianthus</taxon>
    </lineage>
</organism>
<dbReference type="AlphaFoldDB" id="A0A9K3H439"/>